<dbReference type="Proteomes" id="UP001165064">
    <property type="component" value="Unassembled WGS sequence"/>
</dbReference>
<protein>
    <submittedName>
        <fullName evidence="1">Unnamed protein product</fullName>
    </submittedName>
</protein>
<keyword evidence="2" id="KW-1185">Reference proteome</keyword>
<gene>
    <name evidence="1" type="ORF">Amon02_001284100</name>
</gene>
<proteinExistence type="predicted"/>
<name>A0ACB5UBT9_AMBMO</name>
<comment type="caution">
    <text evidence="1">The sequence shown here is derived from an EMBL/GenBank/DDBJ whole genome shotgun (WGS) entry which is preliminary data.</text>
</comment>
<evidence type="ECO:0000313" key="2">
    <source>
        <dbReference type="Proteomes" id="UP001165064"/>
    </source>
</evidence>
<reference evidence="1" key="1">
    <citation type="submission" date="2023-04" db="EMBL/GenBank/DDBJ databases">
        <title>Ambrosiozyma monospora NBRC 10751.</title>
        <authorList>
            <person name="Ichikawa N."/>
            <person name="Sato H."/>
            <person name="Tonouchi N."/>
        </authorList>
    </citation>
    <scope>NUCLEOTIDE SEQUENCE</scope>
    <source>
        <strain evidence="1">NBRC 10751</strain>
    </source>
</reference>
<dbReference type="EMBL" id="BSXS01016108">
    <property type="protein sequence ID" value="GMF07296.1"/>
    <property type="molecule type" value="Genomic_DNA"/>
</dbReference>
<evidence type="ECO:0000313" key="1">
    <source>
        <dbReference type="EMBL" id="GMF07296.1"/>
    </source>
</evidence>
<sequence>MKIVRAIREGRIVPPSEKKEHDLEEELNFDLWAGADDDFSKDHIMTLRAPKLPPPTHEESYNPPAEYLLTEEEEKQWEEMEPSERERNFLPQKYSALRKVPGYQESVRERFERCLDLYLAPRVRKNKLNIDPESLIPELPSPKDLRPFPIRTSTTFEGHKGRIRALSIDPSGNWLATGGDDGTVRIWEVLTGREVHKYIIVEDIEENPEDHVEALEWNPLPDTGLLAITCGDSIYLLVPPIFGYEIENRGRLKIEDGWGYAKTGSNKTNVGEVNKGEGDSEDEEGTTATGARDEAAKWFKPTPDQAQREDFMAQKR</sequence>
<organism evidence="1 2">
    <name type="scientific">Ambrosiozyma monospora</name>
    <name type="common">Yeast</name>
    <name type="synonym">Endomycopsis monosporus</name>
    <dbReference type="NCBI Taxonomy" id="43982"/>
    <lineage>
        <taxon>Eukaryota</taxon>
        <taxon>Fungi</taxon>
        <taxon>Dikarya</taxon>
        <taxon>Ascomycota</taxon>
        <taxon>Saccharomycotina</taxon>
        <taxon>Pichiomycetes</taxon>
        <taxon>Pichiales</taxon>
        <taxon>Pichiaceae</taxon>
        <taxon>Ambrosiozyma</taxon>
    </lineage>
</organism>
<accession>A0ACB5UBT9</accession>